<dbReference type="Proteomes" id="UP000248557">
    <property type="component" value="Unassembled WGS sequence"/>
</dbReference>
<dbReference type="SUPFAM" id="SSF54862">
    <property type="entry name" value="4Fe-4S ferredoxins"/>
    <property type="match status" value="1"/>
</dbReference>
<protein>
    <submittedName>
        <fullName evidence="2">Ferredoxin</fullName>
    </submittedName>
</protein>
<dbReference type="Gene3D" id="3.30.70.20">
    <property type="match status" value="1"/>
</dbReference>
<sequence length="63" mass="6534">MVVTMDTTICGGVDACPEGGLCIDICALNAIDNVNGQPIINHEICPECGLCVLNCPKQAISKT</sequence>
<reference evidence="2 3" key="1">
    <citation type="submission" date="2017-05" db="EMBL/GenBank/DDBJ databases">
        <title>Host range expansion of the Methanosphaera genus to humans and monogastric animals involves recent and extensive reduction in genome content.</title>
        <authorList>
            <person name="Hoedt E.C."/>
            <person name="Volmer J.G."/>
            <person name="Parks D.H."/>
            <person name="Rosewarne C.P."/>
            <person name="Denman S.E."/>
            <person name="Mcsweeney C.S."/>
            <person name="O Cuiv P."/>
            <person name="Hugenholtz P."/>
            <person name="Tyson G.W."/>
            <person name="Morrison M."/>
        </authorList>
    </citation>
    <scope>NUCLEOTIDE SEQUENCE [LARGE SCALE GENOMIC DNA]</scope>
    <source>
        <strain evidence="2 3">PA5</strain>
    </source>
</reference>
<accession>A0A328Q7H3</accession>
<comment type="caution">
    <text evidence="2">The sequence shown here is derived from an EMBL/GenBank/DDBJ whole genome shotgun (WGS) entry which is preliminary data.</text>
</comment>
<dbReference type="InterPro" id="IPR017900">
    <property type="entry name" value="4Fe4S_Fe_S_CS"/>
</dbReference>
<dbReference type="GO" id="GO:0016491">
    <property type="term" value="F:oxidoreductase activity"/>
    <property type="evidence" value="ECO:0007669"/>
    <property type="project" value="UniProtKB-ARBA"/>
</dbReference>
<dbReference type="GeneID" id="3855494"/>
<dbReference type="EMBL" id="NGJK01000015">
    <property type="protein sequence ID" value="RAP03606.1"/>
    <property type="molecule type" value="Genomic_DNA"/>
</dbReference>
<dbReference type="InterPro" id="IPR017896">
    <property type="entry name" value="4Fe4S_Fe-S-bd"/>
</dbReference>
<name>A0A328Q7H3_9EURY</name>
<evidence type="ECO:0000313" key="3">
    <source>
        <dbReference type="Proteomes" id="UP000248557"/>
    </source>
</evidence>
<feature type="domain" description="4Fe-4S ferredoxin-type" evidence="1">
    <location>
        <begin position="36"/>
        <end position="63"/>
    </location>
</feature>
<gene>
    <name evidence="2" type="ORF">CA615_01200</name>
</gene>
<organism evidence="2 3">
    <name type="scientific">Methanosphaera stadtmanae</name>
    <dbReference type="NCBI Taxonomy" id="2317"/>
    <lineage>
        <taxon>Archaea</taxon>
        <taxon>Methanobacteriati</taxon>
        <taxon>Methanobacteriota</taxon>
        <taxon>Methanomada group</taxon>
        <taxon>Methanobacteria</taxon>
        <taxon>Methanobacteriales</taxon>
        <taxon>Methanobacteriaceae</taxon>
        <taxon>Methanosphaera</taxon>
    </lineage>
</organism>
<dbReference type="AlphaFoldDB" id="A0A328Q7H3"/>
<dbReference type="PROSITE" id="PS00198">
    <property type="entry name" value="4FE4S_FER_1"/>
    <property type="match status" value="1"/>
</dbReference>
<dbReference type="PROSITE" id="PS51379">
    <property type="entry name" value="4FE4S_FER_2"/>
    <property type="match status" value="1"/>
</dbReference>
<evidence type="ECO:0000259" key="1">
    <source>
        <dbReference type="PROSITE" id="PS51379"/>
    </source>
</evidence>
<proteinExistence type="predicted"/>
<dbReference type="Pfam" id="PF00037">
    <property type="entry name" value="Fer4"/>
    <property type="match status" value="1"/>
</dbReference>
<dbReference type="OMA" id="CDLCIQN"/>
<evidence type="ECO:0000313" key="2">
    <source>
        <dbReference type="EMBL" id="RAP03606.1"/>
    </source>
</evidence>
<dbReference type="RefSeq" id="WP_011405851.1">
    <property type="nucleotide sequence ID" value="NZ_CATZNA010000130.1"/>
</dbReference>